<dbReference type="PANTHER" id="PTHR30250:SF11">
    <property type="entry name" value="O-ANTIGEN TRANSPORTER-RELATED"/>
    <property type="match status" value="1"/>
</dbReference>
<dbReference type="EMBL" id="LACC01000017">
    <property type="protein sequence ID" value="KJZ45458.1"/>
    <property type="molecule type" value="Genomic_DNA"/>
</dbReference>
<evidence type="ECO:0000313" key="7">
    <source>
        <dbReference type="EMBL" id="KJZ45458.1"/>
    </source>
</evidence>
<evidence type="ECO:0000256" key="1">
    <source>
        <dbReference type="ARBA" id="ARBA00004651"/>
    </source>
</evidence>
<evidence type="ECO:0000256" key="4">
    <source>
        <dbReference type="ARBA" id="ARBA00022989"/>
    </source>
</evidence>
<evidence type="ECO:0000313" key="8">
    <source>
        <dbReference type="Proteomes" id="UP000033588"/>
    </source>
</evidence>
<dbReference type="GO" id="GO:0005886">
    <property type="term" value="C:plasma membrane"/>
    <property type="evidence" value="ECO:0007669"/>
    <property type="project" value="UniProtKB-SubCell"/>
</dbReference>
<name>A0A0F4TM01_PSEFL</name>
<evidence type="ECO:0000256" key="3">
    <source>
        <dbReference type="ARBA" id="ARBA00022692"/>
    </source>
</evidence>
<feature type="transmembrane region" description="Helical" evidence="6">
    <location>
        <begin position="49"/>
        <end position="71"/>
    </location>
</feature>
<organism evidence="7 8">
    <name type="scientific">Pseudomonas fluorescens</name>
    <dbReference type="NCBI Taxonomy" id="294"/>
    <lineage>
        <taxon>Bacteria</taxon>
        <taxon>Pseudomonadati</taxon>
        <taxon>Pseudomonadota</taxon>
        <taxon>Gammaproteobacteria</taxon>
        <taxon>Pseudomonadales</taxon>
        <taxon>Pseudomonadaceae</taxon>
        <taxon>Pseudomonas</taxon>
    </lineage>
</organism>
<dbReference type="InterPro" id="IPR002797">
    <property type="entry name" value="Polysacc_synth"/>
</dbReference>
<feature type="transmembrane region" description="Helical" evidence="6">
    <location>
        <begin position="125"/>
        <end position="144"/>
    </location>
</feature>
<dbReference type="Pfam" id="PF01943">
    <property type="entry name" value="Polysacc_synt"/>
    <property type="match status" value="1"/>
</dbReference>
<evidence type="ECO:0008006" key="9">
    <source>
        <dbReference type="Google" id="ProtNLM"/>
    </source>
</evidence>
<dbReference type="RefSeq" id="WP_046041224.1">
    <property type="nucleotide sequence ID" value="NZ_LACC01000017.1"/>
</dbReference>
<feature type="transmembrane region" description="Helical" evidence="6">
    <location>
        <begin position="242"/>
        <end position="260"/>
    </location>
</feature>
<protein>
    <recommendedName>
        <fullName evidence="9">O-antigen transporter</fullName>
    </recommendedName>
</protein>
<feature type="transmembrane region" description="Helical" evidence="6">
    <location>
        <begin position="153"/>
        <end position="172"/>
    </location>
</feature>
<dbReference type="AlphaFoldDB" id="A0A0F4TM01"/>
<accession>A0A0F4TM01</accession>
<keyword evidence="5 6" id="KW-0472">Membrane</keyword>
<dbReference type="Proteomes" id="UP000033588">
    <property type="component" value="Unassembled WGS sequence"/>
</dbReference>
<feature type="transmembrane region" description="Helical" evidence="6">
    <location>
        <begin position="398"/>
        <end position="416"/>
    </location>
</feature>
<keyword evidence="4 6" id="KW-1133">Transmembrane helix</keyword>
<gene>
    <name evidence="7" type="ORF">VC35_15440</name>
</gene>
<dbReference type="PATRIC" id="fig|294.132.peg.1871"/>
<feature type="transmembrane region" description="Helical" evidence="6">
    <location>
        <begin position="16"/>
        <end position="37"/>
    </location>
</feature>
<evidence type="ECO:0000256" key="2">
    <source>
        <dbReference type="ARBA" id="ARBA00022475"/>
    </source>
</evidence>
<dbReference type="OrthoDB" id="103403at2"/>
<proteinExistence type="predicted"/>
<feature type="transmembrane region" description="Helical" evidence="6">
    <location>
        <begin position="184"/>
        <end position="207"/>
    </location>
</feature>
<evidence type="ECO:0000256" key="5">
    <source>
        <dbReference type="ARBA" id="ARBA00023136"/>
    </source>
</evidence>
<reference evidence="7 8" key="1">
    <citation type="submission" date="2015-03" db="EMBL/GenBank/DDBJ databases">
        <title>Comparative genomics of Pseudomonas insights into diversity of traits involved in vanlence and defense.</title>
        <authorList>
            <person name="Qin Y."/>
        </authorList>
    </citation>
    <scope>NUCLEOTIDE SEQUENCE [LARGE SCALE GENOMIC DNA]</scope>
    <source>
        <strain evidence="7 8">C8</strain>
    </source>
</reference>
<feature type="transmembrane region" description="Helical" evidence="6">
    <location>
        <begin position="92"/>
        <end position="119"/>
    </location>
</feature>
<comment type="subcellular location">
    <subcellularLocation>
        <location evidence="1">Cell membrane</location>
        <topology evidence="1">Multi-pass membrane protein</topology>
    </subcellularLocation>
</comment>
<dbReference type="InterPro" id="IPR050833">
    <property type="entry name" value="Poly_Biosynth_Transport"/>
</dbReference>
<feature type="transmembrane region" description="Helical" evidence="6">
    <location>
        <begin position="369"/>
        <end position="392"/>
    </location>
</feature>
<evidence type="ECO:0000256" key="6">
    <source>
        <dbReference type="SAM" id="Phobius"/>
    </source>
</evidence>
<comment type="caution">
    <text evidence="7">The sequence shown here is derived from an EMBL/GenBank/DDBJ whole genome shotgun (WGS) entry which is preliminary data.</text>
</comment>
<keyword evidence="2" id="KW-1003">Cell membrane</keyword>
<feature type="transmembrane region" description="Helical" evidence="6">
    <location>
        <begin position="336"/>
        <end position="357"/>
    </location>
</feature>
<sequence>MILKGYVHLQKNIDNLINLASLAAIQGGNALLPLFLFPYFLSVIGAEKFAGVVTMEAVAFIVLTFALYSFDISGLKQVIESIGKGQVEESEVYYSILYARLIMLSGVSIVLIGFVVFLFPSFLELALIWLLFPLGGVLQSSYYYQALGKNKPLAVFVVVPRLLSCLLGVIFVDGASDKNFVSGFISVSYLISGFFSFFYIASNIGFCSPLKLLKRSVELLFKGRALFVASVSVLLYRASNTLLLSIMSVGPLAISAYAIAEKYVRMIQALTFPLSQLYAVRTVVDLSCPSAELSIFTVLWKSVRVQLFVSSIVIFLFFLFAGMLRFWGVLPLSTEVMALIGVMIGSVLFGVANYIYGTMALSTLGKERVYAKIVAATGFVTVTLSAILISFFSEQGAAVAYIFGEAFLFMLILLTLRRAA</sequence>
<feature type="transmembrane region" description="Helical" evidence="6">
    <location>
        <begin position="307"/>
        <end position="330"/>
    </location>
</feature>
<dbReference type="PANTHER" id="PTHR30250">
    <property type="entry name" value="PST FAMILY PREDICTED COLANIC ACID TRANSPORTER"/>
    <property type="match status" value="1"/>
</dbReference>
<keyword evidence="3 6" id="KW-0812">Transmembrane</keyword>